<evidence type="ECO:0000256" key="1">
    <source>
        <dbReference type="ARBA" id="ARBA00022801"/>
    </source>
</evidence>
<dbReference type="GO" id="GO:0016020">
    <property type="term" value="C:membrane"/>
    <property type="evidence" value="ECO:0007669"/>
    <property type="project" value="TreeGrafter"/>
</dbReference>
<dbReference type="SUPFAM" id="SSF53474">
    <property type="entry name" value="alpha/beta-Hydrolases"/>
    <property type="match status" value="1"/>
</dbReference>
<evidence type="ECO:0000259" key="2">
    <source>
        <dbReference type="Pfam" id="PF12697"/>
    </source>
</evidence>
<dbReference type="InterPro" id="IPR050266">
    <property type="entry name" value="AB_hydrolase_sf"/>
</dbReference>
<organism evidence="3 4">
    <name type="scientific">Vreelandella songnenensis</name>
    <dbReference type="NCBI Taxonomy" id="1176243"/>
    <lineage>
        <taxon>Bacteria</taxon>
        <taxon>Pseudomonadati</taxon>
        <taxon>Pseudomonadota</taxon>
        <taxon>Gammaproteobacteria</taxon>
        <taxon>Oceanospirillales</taxon>
        <taxon>Halomonadaceae</taxon>
        <taxon>Vreelandella</taxon>
    </lineage>
</organism>
<dbReference type="EMBL" id="PVTK01000014">
    <property type="protein sequence ID" value="PRY60207.1"/>
    <property type="molecule type" value="Genomic_DNA"/>
</dbReference>
<dbReference type="PANTHER" id="PTHR43798">
    <property type="entry name" value="MONOACYLGLYCEROL LIPASE"/>
    <property type="match status" value="1"/>
</dbReference>
<comment type="caution">
    <text evidence="3">The sequence shown here is derived from an EMBL/GenBank/DDBJ whole genome shotgun (WGS) entry which is preliminary data.</text>
</comment>
<protein>
    <submittedName>
        <fullName evidence="3">Carboxylesterase BioH (Pimeloyl-CoA synthesis)</fullName>
    </submittedName>
</protein>
<dbReference type="AlphaFoldDB" id="A0A2T0UQV1"/>
<proteinExistence type="predicted"/>
<dbReference type="InterPro" id="IPR029058">
    <property type="entry name" value="AB_hydrolase_fold"/>
</dbReference>
<name>A0A2T0UQV1_9GAMM</name>
<dbReference type="Pfam" id="PF12697">
    <property type="entry name" value="Abhydrolase_6"/>
    <property type="match status" value="1"/>
</dbReference>
<dbReference type="OrthoDB" id="9780744at2"/>
<dbReference type="PANTHER" id="PTHR43798:SF31">
    <property type="entry name" value="AB HYDROLASE SUPERFAMILY PROTEIN YCLE"/>
    <property type="match status" value="1"/>
</dbReference>
<feature type="domain" description="AB hydrolase-1" evidence="2">
    <location>
        <begin position="4"/>
        <end position="219"/>
    </location>
</feature>
<keyword evidence="1" id="KW-0378">Hydrolase</keyword>
<evidence type="ECO:0000313" key="3">
    <source>
        <dbReference type="EMBL" id="PRY60207.1"/>
    </source>
</evidence>
<dbReference type="GO" id="GO:0016787">
    <property type="term" value="F:hydrolase activity"/>
    <property type="evidence" value="ECO:0007669"/>
    <property type="project" value="UniProtKB-KW"/>
</dbReference>
<evidence type="ECO:0000313" key="4">
    <source>
        <dbReference type="Proteomes" id="UP000237647"/>
    </source>
</evidence>
<dbReference type="Proteomes" id="UP000237647">
    <property type="component" value="Unassembled WGS sequence"/>
</dbReference>
<sequence>MTRLVLLSGWGIDRRIWQPLQPYWPGNLDIAAVDWPGYGQMPALPGGASLGELATAMAEHLPRDAVWVGWSLGGLLATALLDHLPAPKGLVLLGAGARFCVPGSPLAAELDDFQAVFARRPEAAWRHFLRWQAQGEPAPHQAYTQLRDLLGKTPCADPSTLAAGLHWLATLDNRQRLEAPPCPVVHLIGEHDPLASHAARQEALPIARCGHGPMLSQPAHLASLLAAQADLVSTEEIA</sequence>
<accession>A0A2T0UQV1</accession>
<dbReference type="InterPro" id="IPR000073">
    <property type="entry name" value="AB_hydrolase_1"/>
</dbReference>
<dbReference type="Gene3D" id="3.40.50.1820">
    <property type="entry name" value="alpha/beta hydrolase"/>
    <property type="match status" value="1"/>
</dbReference>
<gene>
    <name evidence="3" type="ORF">B0H98_11432</name>
</gene>
<dbReference type="RefSeq" id="WP_106376123.1">
    <property type="nucleotide sequence ID" value="NZ_PVTK01000014.1"/>
</dbReference>
<keyword evidence="4" id="KW-1185">Reference proteome</keyword>
<reference evidence="3 4" key="1">
    <citation type="submission" date="2018-03" db="EMBL/GenBank/DDBJ databases">
        <title>Genomic Encyclopedia of Type Strains, Phase III (KMG-III): the genomes of soil and plant-associated and newly described type strains.</title>
        <authorList>
            <person name="Whitman W."/>
        </authorList>
    </citation>
    <scope>NUCLEOTIDE SEQUENCE [LARGE SCALE GENOMIC DNA]</scope>
    <source>
        <strain evidence="3 4">CGMCC 1.12152</strain>
    </source>
</reference>